<organism evidence="2 3">
    <name type="scientific">Stentor coeruleus</name>
    <dbReference type="NCBI Taxonomy" id="5963"/>
    <lineage>
        <taxon>Eukaryota</taxon>
        <taxon>Sar</taxon>
        <taxon>Alveolata</taxon>
        <taxon>Ciliophora</taxon>
        <taxon>Postciliodesmatophora</taxon>
        <taxon>Heterotrichea</taxon>
        <taxon>Heterotrichida</taxon>
        <taxon>Stentoridae</taxon>
        <taxon>Stentor</taxon>
    </lineage>
</organism>
<name>A0A1R2CQ04_9CILI</name>
<feature type="coiled-coil region" evidence="1">
    <location>
        <begin position="10"/>
        <end position="124"/>
    </location>
</feature>
<proteinExistence type="predicted"/>
<evidence type="ECO:0000313" key="2">
    <source>
        <dbReference type="EMBL" id="OMJ91087.1"/>
    </source>
</evidence>
<keyword evidence="3" id="KW-1185">Reference proteome</keyword>
<evidence type="ECO:0000313" key="3">
    <source>
        <dbReference type="Proteomes" id="UP000187209"/>
    </source>
</evidence>
<accession>A0A1R2CQ04</accession>
<dbReference type="EMBL" id="MPUH01000089">
    <property type="protein sequence ID" value="OMJ91087.1"/>
    <property type="molecule type" value="Genomic_DNA"/>
</dbReference>
<reference evidence="2 3" key="1">
    <citation type="submission" date="2016-11" db="EMBL/GenBank/DDBJ databases">
        <title>The macronuclear genome of Stentor coeruleus: a giant cell with tiny introns.</title>
        <authorList>
            <person name="Slabodnick M."/>
            <person name="Ruby J.G."/>
            <person name="Reiff S.B."/>
            <person name="Swart E.C."/>
            <person name="Gosai S."/>
            <person name="Prabakaran S."/>
            <person name="Witkowska E."/>
            <person name="Larue G.E."/>
            <person name="Fisher S."/>
            <person name="Freeman R.M."/>
            <person name="Gunawardena J."/>
            <person name="Chu W."/>
            <person name="Stover N.A."/>
            <person name="Gregory B.D."/>
            <person name="Nowacki M."/>
            <person name="Derisi J."/>
            <person name="Roy S.W."/>
            <person name="Marshall W.F."/>
            <person name="Sood P."/>
        </authorList>
    </citation>
    <scope>NUCLEOTIDE SEQUENCE [LARGE SCALE GENOMIC DNA]</scope>
    <source>
        <strain evidence="2">WM001</strain>
    </source>
</reference>
<gene>
    <name evidence="2" type="ORF">SteCoe_6449</name>
</gene>
<dbReference type="AlphaFoldDB" id="A0A1R2CQ04"/>
<keyword evidence="1" id="KW-0175">Coiled coil</keyword>
<protein>
    <submittedName>
        <fullName evidence="2">Uncharacterized protein</fullName>
    </submittedName>
</protein>
<sequence length="214" mass="25456">MQKSTQNDKVKHMQKKISIMQADIKRAEHAIQSLIHDRENLKSALASAIRKKEKLYKVVLEYKDTLEKLTKKSIELENQQDEVEIIKNEIGKVKQQLQRRDQHKETLYTRNKFLEQQLEEQDTESTLWKNLYKKRQCDNYKIDNNIGPIIEIFIQKVKSQDKFHRTFKKCSPCINAFRDLVVNKKYQEIIVILSKFSIEIMNYSEGSKGHRDSK</sequence>
<comment type="caution">
    <text evidence="2">The sequence shown here is derived from an EMBL/GenBank/DDBJ whole genome shotgun (WGS) entry which is preliminary data.</text>
</comment>
<dbReference type="Proteomes" id="UP000187209">
    <property type="component" value="Unassembled WGS sequence"/>
</dbReference>
<dbReference type="OrthoDB" id="326246at2759"/>
<evidence type="ECO:0000256" key="1">
    <source>
        <dbReference type="SAM" id="Coils"/>
    </source>
</evidence>